<keyword evidence="6" id="KW-1185">Reference proteome</keyword>
<dbReference type="Pfam" id="PF00107">
    <property type="entry name" value="ADH_zinc_N"/>
    <property type="match status" value="1"/>
</dbReference>
<evidence type="ECO:0000313" key="5">
    <source>
        <dbReference type="EMBL" id="KAF0322941.1"/>
    </source>
</evidence>
<evidence type="ECO:0000256" key="2">
    <source>
        <dbReference type="ARBA" id="ARBA00069006"/>
    </source>
</evidence>
<dbReference type="GO" id="GO:0016628">
    <property type="term" value="F:oxidoreductase activity, acting on the CH-CH group of donors, NAD or NADP as acceptor"/>
    <property type="evidence" value="ECO:0007669"/>
    <property type="project" value="InterPro"/>
</dbReference>
<dbReference type="Gene3D" id="3.40.50.720">
    <property type="entry name" value="NAD(P)-binding Rossmann-like Domain"/>
    <property type="match status" value="1"/>
</dbReference>
<dbReference type="EMBL" id="WOWK01000056">
    <property type="protein sequence ID" value="KAF0322941.1"/>
    <property type="molecule type" value="Genomic_DNA"/>
</dbReference>
<dbReference type="OrthoDB" id="809632at2759"/>
<proteinExistence type="predicted"/>
<dbReference type="PANTHER" id="PTHR43205">
    <property type="entry name" value="PROSTAGLANDIN REDUCTASE"/>
    <property type="match status" value="1"/>
</dbReference>
<dbReference type="AlphaFoldDB" id="A0A8H3WC00"/>
<accession>A0A8H3WC00</accession>
<organism evidence="5 6">
    <name type="scientific">Colletotrichum asianum</name>
    <dbReference type="NCBI Taxonomy" id="702518"/>
    <lineage>
        <taxon>Eukaryota</taxon>
        <taxon>Fungi</taxon>
        <taxon>Dikarya</taxon>
        <taxon>Ascomycota</taxon>
        <taxon>Pezizomycotina</taxon>
        <taxon>Sordariomycetes</taxon>
        <taxon>Hypocreomycetidae</taxon>
        <taxon>Glomerellales</taxon>
        <taxon>Glomerellaceae</taxon>
        <taxon>Colletotrichum</taxon>
        <taxon>Colletotrichum gloeosporioides species complex</taxon>
    </lineage>
</organism>
<name>A0A8H3WC00_9PEZI</name>
<keyword evidence="1" id="KW-0560">Oxidoreductase</keyword>
<dbReference type="InterPro" id="IPR036291">
    <property type="entry name" value="NAD(P)-bd_dom_sf"/>
</dbReference>
<dbReference type="Proteomes" id="UP000434172">
    <property type="component" value="Unassembled WGS sequence"/>
</dbReference>
<dbReference type="FunFam" id="3.40.50.720:FF:000121">
    <property type="entry name" value="Prostaglandin reductase 2"/>
    <property type="match status" value="1"/>
</dbReference>
<gene>
    <name evidence="5" type="ORF">GQ607_009704</name>
</gene>
<evidence type="ECO:0000256" key="1">
    <source>
        <dbReference type="ARBA" id="ARBA00023002"/>
    </source>
</evidence>
<evidence type="ECO:0000256" key="3">
    <source>
        <dbReference type="ARBA" id="ARBA00083301"/>
    </source>
</evidence>
<sequence length="251" mass="27669">MKSMGIAEVVESRGSDVPNVAIIEPQHDLPITHFLGALGLPGHTAYYALTQIVKAKKGEAIVISGAAGAVGTMAVQIAKKMIGCRKVIGIAGSDEKCRWVEKLGADICLNYKSEAFKQQLTKETEGFVEIYFDNVGGEILDFMLTRLTKFGRVVACGSISNYNRDGNAVGLKNYFEVIAMRLQITGFINLDWVEHLPEVRAILLDEWKKGTIVIDNESEMVVETAFEEIPRTWMMLYSGGNTGKLVTKLKY</sequence>
<dbReference type="SUPFAM" id="SSF51735">
    <property type="entry name" value="NAD(P)-binding Rossmann-fold domains"/>
    <property type="match status" value="1"/>
</dbReference>
<evidence type="ECO:0000313" key="6">
    <source>
        <dbReference type="Proteomes" id="UP000434172"/>
    </source>
</evidence>
<dbReference type="CDD" id="cd05288">
    <property type="entry name" value="PGDH"/>
    <property type="match status" value="1"/>
</dbReference>
<reference evidence="5 6" key="1">
    <citation type="submission" date="2019-12" db="EMBL/GenBank/DDBJ databases">
        <title>A genome sequence resource for the geographically widespread anthracnose pathogen Colletotrichum asianum.</title>
        <authorList>
            <person name="Meng Y."/>
        </authorList>
    </citation>
    <scope>NUCLEOTIDE SEQUENCE [LARGE SCALE GENOMIC DNA]</scope>
    <source>
        <strain evidence="5 6">ICMP 18580</strain>
    </source>
</reference>
<dbReference type="InterPro" id="IPR045010">
    <property type="entry name" value="MDR_fam"/>
</dbReference>
<evidence type="ECO:0000259" key="4">
    <source>
        <dbReference type="Pfam" id="PF00107"/>
    </source>
</evidence>
<dbReference type="InterPro" id="IPR013149">
    <property type="entry name" value="ADH-like_C"/>
</dbReference>
<comment type="caution">
    <text evidence="5">The sequence shown here is derived from an EMBL/GenBank/DDBJ whole genome shotgun (WGS) entry which is preliminary data.</text>
</comment>
<feature type="domain" description="Alcohol dehydrogenase-like C-terminal" evidence="4">
    <location>
        <begin position="69"/>
        <end position="193"/>
    </location>
</feature>
<protein>
    <recommendedName>
        <fullName evidence="2">Dehydrogenase FUB6</fullName>
    </recommendedName>
    <alternativeName>
        <fullName evidence="3">Fusaric acid biosynthesis protein 6</fullName>
    </alternativeName>
</protein>
<dbReference type="PANTHER" id="PTHR43205:SF19">
    <property type="entry name" value="ENOYL REDUCTASE (ER) DOMAIN-CONTAINING PROTEIN"/>
    <property type="match status" value="1"/>
</dbReference>
<dbReference type="Gene3D" id="3.90.180.10">
    <property type="entry name" value="Medium-chain alcohol dehydrogenases, catalytic domain"/>
    <property type="match status" value="1"/>
</dbReference>